<keyword evidence="3" id="KW-0472">Membrane</keyword>
<gene>
    <name evidence="4" type="ORF">GX50_05074</name>
</gene>
<organism evidence="4 5">
    <name type="scientific">[Emmonsia] crescens</name>
    <dbReference type="NCBI Taxonomy" id="73230"/>
    <lineage>
        <taxon>Eukaryota</taxon>
        <taxon>Fungi</taxon>
        <taxon>Dikarya</taxon>
        <taxon>Ascomycota</taxon>
        <taxon>Pezizomycotina</taxon>
        <taxon>Eurotiomycetes</taxon>
        <taxon>Eurotiomycetidae</taxon>
        <taxon>Onygenales</taxon>
        <taxon>Ajellomycetaceae</taxon>
        <taxon>Emergomyces</taxon>
    </lineage>
</organism>
<keyword evidence="5" id="KW-1185">Reference proteome</keyword>
<keyword evidence="3" id="KW-0812">Transmembrane</keyword>
<keyword evidence="3" id="KW-1133">Transmembrane helix</keyword>
<evidence type="ECO:0000256" key="1">
    <source>
        <dbReference type="SAM" id="Coils"/>
    </source>
</evidence>
<dbReference type="STRING" id="73230.A0A2B7ZG01"/>
<feature type="compositionally biased region" description="Basic and acidic residues" evidence="2">
    <location>
        <begin position="202"/>
        <end position="214"/>
    </location>
</feature>
<sequence>MQQSKPVTPQWWPEFISNHCQLLEWQDTLEFLCFTLYYTIAQEPRWPCYQAAELCECAGELIKACRNQSGRLYPLIQPKERGLLESNLRQICQIRHAVAHRLPQTERSMCLKKTLAEATITRLERLIRASASRYHIRSMEWYPVAASREQNCQAVTIELDGPSILSARQMSLGRHTAEATALRASEEGRGQEKHSKKKEKKKEKNQNCQQDERLEQVTEKHEIDRHHNQLEFEDIAIYNRLRRRLEHLQNVLATRARQLEQIQQAKRYEEFALRQLTCISSQGDNDGVSLGFILAVLVVSASLVFYF</sequence>
<evidence type="ECO:0000313" key="5">
    <source>
        <dbReference type="Proteomes" id="UP000226031"/>
    </source>
</evidence>
<feature type="compositionally biased region" description="Basic and acidic residues" evidence="2">
    <location>
        <begin position="184"/>
        <end position="193"/>
    </location>
</feature>
<feature type="transmembrane region" description="Helical" evidence="3">
    <location>
        <begin position="287"/>
        <end position="306"/>
    </location>
</feature>
<dbReference type="VEuPathDB" id="FungiDB:EMCG_07651"/>
<keyword evidence="1" id="KW-0175">Coiled coil</keyword>
<protein>
    <submittedName>
        <fullName evidence="4">Uncharacterized protein</fullName>
    </submittedName>
</protein>
<proteinExistence type="predicted"/>
<feature type="region of interest" description="Disordered" evidence="2">
    <location>
        <begin position="175"/>
        <end position="214"/>
    </location>
</feature>
<evidence type="ECO:0000256" key="3">
    <source>
        <dbReference type="SAM" id="Phobius"/>
    </source>
</evidence>
<dbReference type="Proteomes" id="UP000226031">
    <property type="component" value="Unassembled WGS sequence"/>
</dbReference>
<feature type="coiled-coil region" evidence="1">
    <location>
        <begin position="238"/>
        <end position="265"/>
    </location>
</feature>
<evidence type="ECO:0000313" key="4">
    <source>
        <dbReference type="EMBL" id="PGH32113.1"/>
    </source>
</evidence>
<dbReference type="EMBL" id="PDND01000103">
    <property type="protein sequence ID" value="PGH32113.1"/>
    <property type="molecule type" value="Genomic_DNA"/>
</dbReference>
<accession>A0A2B7ZG01</accession>
<comment type="caution">
    <text evidence="4">The sequence shown here is derived from an EMBL/GenBank/DDBJ whole genome shotgun (WGS) entry which is preliminary data.</text>
</comment>
<name>A0A2B7ZG01_9EURO</name>
<evidence type="ECO:0000256" key="2">
    <source>
        <dbReference type="SAM" id="MobiDB-lite"/>
    </source>
</evidence>
<dbReference type="AlphaFoldDB" id="A0A2B7ZG01"/>
<reference evidence="4 5" key="1">
    <citation type="submission" date="2017-10" db="EMBL/GenBank/DDBJ databases">
        <title>Comparative genomics in systemic dimorphic fungi from Ajellomycetaceae.</title>
        <authorList>
            <person name="Munoz J.F."/>
            <person name="Mcewen J.G."/>
            <person name="Clay O.K."/>
            <person name="Cuomo C.A."/>
        </authorList>
    </citation>
    <scope>NUCLEOTIDE SEQUENCE [LARGE SCALE GENOMIC DNA]</scope>
    <source>
        <strain evidence="4 5">UAMH4076</strain>
    </source>
</reference>